<feature type="region of interest" description="Disordered" evidence="2">
    <location>
        <begin position="642"/>
        <end position="669"/>
    </location>
</feature>
<evidence type="ECO:0000313" key="5">
    <source>
        <dbReference type="Proteomes" id="UP000266152"/>
    </source>
</evidence>
<feature type="region of interest" description="Disordered" evidence="2">
    <location>
        <begin position="1"/>
        <end position="60"/>
    </location>
</feature>
<proteinExistence type="predicted"/>
<keyword evidence="1" id="KW-0539">Nucleus</keyword>
<organism evidence="4 5">
    <name type="scientific">Fusarium sporotrichioides</name>
    <dbReference type="NCBI Taxonomy" id="5514"/>
    <lineage>
        <taxon>Eukaryota</taxon>
        <taxon>Fungi</taxon>
        <taxon>Dikarya</taxon>
        <taxon>Ascomycota</taxon>
        <taxon>Pezizomycotina</taxon>
        <taxon>Sordariomycetes</taxon>
        <taxon>Hypocreomycetidae</taxon>
        <taxon>Hypocreales</taxon>
        <taxon>Nectriaceae</taxon>
        <taxon>Fusarium</taxon>
    </lineage>
</organism>
<dbReference type="Pfam" id="PF04082">
    <property type="entry name" value="Fungal_trans"/>
    <property type="match status" value="1"/>
</dbReference>
<dbReference type="AlphaFoldDB" id="A0A395REJ7"/>
<dbReference type="PANTHER" id="PTHR47425:SF2">
    <property type="entry name" value="FARB-RELATED"/>
    <property type="match status" value="1"/>
</dbReference>
<feature type="compositionally biased region" description="Polar residues" evidence="2">
    <location>
        <begin position="646"/>
        <end position="663"/>
    </location>
</feature>
<dbReference type="InterPro" id="IPR052761">
    <property type="entry name" value="Fungal_Detox/Toxin_TFs"/>
</dbReference>
<dbReference type="GO" id="GO:0008270">
    <property type="term" value="F:zinc ion binding"/>
    <property type="evidence" value="ECO:0007669"/>
    <property type="project" value="InterPro"/>
</dbReference>
<evidence type="ECO:0000256" key="2">
    <source>
        <dbReference type="SAM" id="MobiDB-lite"/>
    </source>
</evidence>
<dbReference type="EMBL" id="PXOF01000290">
    <property type="protein sequence ID" value="RGP58515.1"/>
    <property type="molecule type" value="Genomic_DNA"/>
</dbReference>
<dbReference type="InterPro" id="IPR007219">
    <property type="entry name" value="XnlR_reg_dom"/>
</dbReference>
<evidence type="ECO:0000256" key="1">
    <source>
        <dbReference type="ARBA" id="ARBA00023242"/>
    </source>
</evidence>
<protein>
    <submittedName>
        <fullName evidence="4">Cutinase transcription factor 1 beta</fullName>
    </submittedName>
</protein>
<dbReference type="STRING" id="5514.A0A395REJ7"/>
<feature type="compositionally biased region" description="Basic and acidic residues" evidence="2">
    <location>
        <begin position="1"/>
        <end position="52"/>
    </location>
</feature>
<evidence type="ECO:0000313" key="4">
    <source>
        <dbReference type="EMBL" id="RGP58515.1"/>
    </source>
</evidence>
<accession>A0A395REJ7</accession>
<feature type="region of interest" description="Disordered" evidence="2">
    <location>
        <begin position="375"/>
        <end position="397"/>
    </location>
</feature>
<dbReference type="GO" id="GO:0006351">
    <property type="term" value="P:DNA-templated transcription"/>
    <property type="evidence" value="ECO:0007669"/>
    <property type="project" value="InterPro"/>
</dbReference>
<gene>
    <name evidence="4" type="ORF">FSPOR_11871</name>
</gene>
<dbReference type="Proteomes" id="UP000266152">
    <property type="component" value="Unassembled WGS sequence"/>
</dbReference>
<dbReference type="CDD" id="cd12148">
    <property type="entry name" value="fungal_TF_MHR"/>
    <property type="match status" value="1"/>
</dbReference>
<sequence>MIEKFKDNFAKPKPKRQDTRKRSPKKNVDKPDASEEDTERLAKPLRSPKEGQDPPAVLTDQCFGTPKLAEARRRRTPTRDHTHVRPEITFAYYPFLCVSNLSSLYTDDVKYLESQGCFGVPESRCLDDLIRTFFRYAHPILPVINEAEFWSIYDPLFSDGNTTRIPVILLSAMVFVACKYVGESTLQGMQLGSVHEAQNIFLRKTQLLYDQETESSPLVLAQVSLLLAQWTSQRSSRSIRQSTHWLGRAIHHSQDAISQAKLWSTLKIRYNQSNLRRLLGCCILSDCIHSLYTRRPLMMPLDMIEAESDYPVLSRADLSHEIGRSRVYGVEAKQKLIDAQEQLSALVNVLRRVLALVYSQVSTVTNRTASTMNGDEHGFLDCSPVSPRDGGENGSPQHDPVELLASMMYLHYETAMLALCQGELLRLVANPRATFSDYRLHQQPPFRKQKRHYLNCIANMMDRVSDSLQRQHLSKVPESIILCMALPLLLHLPDSKVHLHSPLSSNSQAINVQSCYLEWVQKVMKCLRLYFRNDLEYILQAIKAINNNLAQSLQESHGAQIVLALEDDAPKPREAQLQIGSWGELLDVRPSLFARLIERLDAVISWGGELPEPDMGASFEDCQVRTGPAQSRKLQAAEVSWAMTPPVSSAPSRRSIEQRSPPTSHGDVPAMQLDAVTTDSGFLNSDGLHEGFSNIIQSYLDEAPEDTVSTVSLDYSQGFRVEEIAGGRRYVPDQPVTHGEVKSTTVDSIDADDMALGDGLSDDWIDALLEKEISLQCDNTSRSAEDVDMDTT</sequence>
<dbReference type="PANTHER" id="PTHR47425">
    <property type="entry name" value="FARB-RELATED"/>
    <property type="match status" value="1"/>
</dbReference>
<keyword evidence="5" id="KW-1185">Reference proteome</keyword>
<feature type="domain" description="Xylanolytic transcriptional activator regulatory" evidence="3">
    <location>
        <begin position="131"/>
        <end position="367"/>
    </location>
</feature>
<comment type="caution">
    <text evidence="4">The sequence shown here is derived from an EMBL/GenBank/DDBJ whole genome shotgun (WGS) entry which is preliminary data.</text>
</comment>
<evidence type="ECO:0000259" key="3">
    <source>
        <dbReference type="Pfam" id="PF04082"/>
    </source>
</evidence>
<dbReference type="GO" id="GO:0003677">
    <property type="term" value="F:DNA binding"/>
    <property type="evidence" value="ECO:0007669"/>
    <property type="project" value="InterPro"/>
</dbReference>
<reference evidence="4 5" key="1">
    <citation type="journal article" date="2018" name="PLoS Pathog.">
        <title>Evolution of structural diversity of trichothecenes, a family of toxins produced by plant pathogenic and entomopathogenic fungi.</title>
        <authorList>
            <person name="Proctor R.H."/>
            <person name="McCormick S.P."/>
            <person name="Kim H.S."/>
            <person name="Cardoza R.E."/>
            <person name="Stanley A.M."/>
            <person name="Lindo L."/>
            <person name="Kelly A."/>
            <person name="Brown D.W."/>
            <person name="Lee T."/>
            <person name="Vaughan M.M."/>
            <person name="Alexander N.J."/>
            <person name="Busman M."/>
            <person name="Gutierrez S."/>
        </authorList>
    </citation>
    <scope>NUCLEOTIDE SEQUENCE [LARGE SCALE GENOMIC DNA]</scope>
    <source>
        <strain evidence="4 5">NRRL 3299</strain>
    </source>
</reference>
<name>A0A395REJ7_FUSSP</name>